<dbReference type="Gene3D" id="1.10.150.130">
    <property type="match status" value="1"/>
</dbReference>
<organism evidence="5">
    <name type="scientific">termite gut metagenome</name>
    <dbReference type="NCBI Taxonomy" id="433724"/>
    <lineage>
        <taxon>unclassified sequences</taxon>
        <taxon>metagenomes</taxon>
        <taxon>organismal metagenomes</taxon>
    </lineage>
</organism>
<dbReference type="Gene3D" id="1.10.443.10">
    <property type="entry name" value="Intergrase catalytic core"/>
    <property type="match status" value="1"/>
</dbReference>
<keyword evidence="3" id="KW-0233">DNA recombination</keyword>
<dbReference type="InterPro" id="IPR010998">
    <property type="entry name" value="Integrase_recombinase_N"/>
</dbReference>
<dbReference type="SUPFAM" id="SSF56349">
    <property type="entry name" value="DNA breaking-rejoining enzymes"/>
    <property type="match status" value="1"/>
</dbReference>
<feature type="domain" description="Tyr recombinase" evidence="4">
    <location>
        <begin position="204"/>
        <end position="380"/>
    </location>
</feature>
<evidence type="ECO:0000259" key="4">
    <source>
        <dbReference type="PROSITE" id="PS51898"/>
    </source>
</evidence>
<comment type="caution">
    <text evidence="5">The sequence shown here is derived from an EMBL/GenBank/DDBJ whole genome shotgun (WGS) entry which is preliminary data.</text>
</comment>
<dbReference type="GO" id="GO:0006310">
    <property type="term" value="P:DNA recombination"/>
    <property type="evidence" value="ECO:0007669"/>
    <property type="project" value="UniProtKB-KW"/>
</dbReference>
<dbReference type="GO" id="GO:0015074">
    <property type="term" value="P:DNA integration"/>
    <property type="evidence" value="ECO:0007669"/>
    <property type="project" value="InterPro"/>
</dbReference>
<accession>A0A5J4QBE7</accession>
<evidence type="ECO:0000256" key="1">
    <source>
        <dbReference type="ARBA" id="ARBA00008857"/>
    </source>
</evidence>
<keyword evidence="2" id="KW-0238">DNA-binding</keyword>
<dbReference type="GO" id="GO:0003677">
    <property type="term" value="F:DNA binding"/>
    <property type="evidence" value="ECO:0007669"/>
    <property type="project" value="UniProtKB-KW"/>
</dbReference>
<dbReference type="InterPro" id="IPR011010">
    <property type="entry name" value="DNA_brk_join_enz"/>
</dbReference>
<dbReference type="InterPro" id="IPR002104">
    <property type="entry name" value="Integrase_catalytic"/>
</dbReference>
<dbReference type="AlphaFoldDB" id="A0A5J4QBE7"/>
<evidence type="ECO:0000256" key="3">
    <source>
        <dbReference type="ARBA" id="ARBA00023172"/>
    </source>
</evidence>
<evidence type="ECO:0000256" key="2">
    <source>
        <dbReference type="ARBA" id="ARBA00023125"/>
    </source>
</evidence>
<dbReference type="CDD" id="cd01185">
    <property type="entry name" value="INTN1_C_like"/>
    <property type="match status" value="1"/>
</dbReference>
<dbReference type="PANTHER" id="PTHR30349:SF64">
    <property type="entry name" value="PROPHAGE INTEGRASE INTD-RELATED"/>
    <property type="match status" value="1"/>
</dbReference>
<reference evidence="5" key="1">
    <citation type="submission" date="2019-03" db="EMBL/GenBank/DDBJ databases">
        <title>Single cell metagenomics reveals metabolic interactions within the superorganism composed of flagellate Streblomastix strix and complex community of Bacteroidetes bacteria on its surface.</title>
        <authorList>
            <person name="Treitli S.C."/>
            <person name="Kolisko M."/>
            <person name="Husnik F."/>
            <person name="Keeling P."/>
            <person name="Hampl V."/>
        </authorList>
    </citation>
    <scope>NUCLEOTIDE SEQUENCE</scope>
    <source>
        <strain evidence="5">STM</strain>
    </source>
</reference>
<evidence type="ECO:0000313" key="5">
    <source>
        <dbReference type="EMBL" id="KAA6318822.1"/>
    </source>
</evidence>
<dbReference type="Pfam" id="PF17293">
    <property type="entry name" value="Arm-DNA-bind_5"/>
    <property type="match status" value="1"/>
</dbReference>
<dbReference type="InterPro" id="IPR050090">
    <property type="entry name" value="Tyrosine_recombinase_XerCD"/>
</dbReference>
<dbReference type="EMBL" id="SNRY01004071">
    <property type="protein sequence ID" value="KAA6318822.1"/>
    <property type="molecule type" value="Genomic_DNA"/>
</dbReference>
<dbReference type="Pfam" id="PF00589">
    <property type="entry name" value="Phage_integrase"/>
    <property type="match status" value="1"/>
</dbReference>
<dbReference type="InterPro" id="IPR035386">
    <property type="entry name" value="Arm-DNA-bind_5"/>
</dbReference>
<protein>
    <submittedName>
        <fullName evidence="5">Tyrosine recombinase XerD</fullName>
    </submittedName>
</protein>
<dbReference type="PANTHER" id="PTHR30349">
    <property type="entry name" value="PHAGE INTEGRASE-RELATED"/>
    <property type="match status" value="1"/>
</dbReference>
<dbReference type="InterPro" id="IPR025269">
    <property type="entry name" value="SAM-like_dom"/>
</dbReference>
<dbReference type="InterPro" id="IPR013762">
    <property type="entry name" value="Integrase-like_cat_sf"/>
</dbReference>
<dbReference type="Pfam" id="PF13102">
    <property type="entry name" value="Phage_int_SAM_5"/>
    <property type="match status" value="1"/>
</dbReference>
<comment type="similarity">
    <text evidence="1">Belongs to the 'phage' integrase family.</text>
</comment>
<gene>
    <name evidence="5" type="ORF">EZS27_031213</name>
</gene>
<sequence>MSNVKIYLRKYNSASANGVVWVSFYVNRERINFSTKVTVDEKNWNEKKQYIETGDKYAQDKNLIVENILSRINNVFVKYRLKDRILTRDVFLRAYHRPTDYDTFFDFVTDYRKKISARMELATIASHSSAIKKLKEHNPNLIFEDITEDWLDGYFSYLKKQLGNNDNTAYKNMSVIKKYVRMAHKAGYMDENPFENWSIKQTTANCVYLSEQELQLLVSLYSERNLESRLHKTLEFFLFLCFSSLHVGDAKKLHLEQFGEDSFTYFRIKLRNSKLMPVQVPISLPLRMILRNLVGARKKGPVFENLPADQTMNIQLKVIAGFAEIDKQITHKVGRHTFATIFLRRTKDLASLREILGHSTIKETLVYAHVLDESKQEGIKVFNTFEL</sequence>
<proteinExistence type="inferred from homology"/>
<dbReference type="PROSITE" id="PS51898">
    <property type="entry name" value="TYR_RECOMBINASE"/>
    <property type="match status" value="1"/>
</dbReference>
<name>A0A5J4QBE7_9ZZZZ</name>